<dbReference type="Gene3D" id="3.40.1350.10">
    <property type="match status" value="1"/>
</dbReference>
<comment type="caution">
    <text evidence="2">The sequence shown here is derived from an EMBL/GenBank/DDBJ whole genome shotgun (WGS) entry which is preliminary data.</text>
</comment>
<name>A0ABS8KBD9_9BURK</name>
<organism evidence="2 3">
    <name type="scientific">Paraburkholderia translucens</name>
    <dbReference type="NCBI Taxonomy" id="2886945"/>
    <lineage>
        <taxon>Bacteria</taxon>
        <taxon>Pseudomonadati</taxon>
        <taxon>Pseudomonadota</taxon>
        <taxon>Betaproteobacteria</taxon>
        <taxon>Burkholderiales</taxon>
        <taxon>Burkholderiaceae</taxon>
        <taxon>Paraburkholderia</taxon>
    </lineage>
</organism>
<evidence type="ECO:0000313" key="2">
    <source>
        <dbReference type="EMBL" id="MCC8402054.1"/>
    </source>
</evidence>
<reference evidence="2 3" key="1">
    <citation type="submission" date="2021-11" db="EMBL/GenBank/DDBJ databases">
        <authorList>
            <person name="Oh E.-T."/>
            <person name="Kim S.-B."/>
        </authorList>
    </citation>
    <scope>NUCLEOTIDE SEQUENCE [LARGE SCALE GENOMIC DNA]</scope>
    <source>
        <strain evidence="2 3">MMS20-SJTN17</strain>
    </source>
</reference>
<feature type="domain" description="TnsA endonuclease N-terminal" evidence="1">
    <location>
        <begin position="73"/>
        <end position="172"/>
    </location>
</feature>
<dbReference type="SUPFAM" id="SSF52980">
    <property type="entry name" value="Restriction endonuclease-like"/>
    <property type="match status" value="1"/>
</dbReference>
<sequence>MKKRFRITAVDVQRWKDAGFGSGDRDLYRPWLTIRDVPSLGRKSRPWGLTAGRTHHVLSDIELHFFLHADFQQHVVDIREQYPLFPQSEIVDMAVASGITPPRYPGTSTPAVLTTDFLLTVEAQDGTRALKAYAVKSTSDLEGTRARRAIEKLELERRYWLARGVPWKLVTERDMDPIRTANLEWLSYQARLDNATLLAQASTFVQYVSEAWSPRESLRDSLMRAAQMIGLDSVDDADRLFRHCVWNHMISVDMTEMIKLSHPVTILGTQMPSVQMDSRLSA</sequence>
<dbReference type="EMBL" id="JAJITC010000004">
    <property type="protein sequence ID" value="MCC8402054.1"/>
    <property type="molecule type" value="Genomic_DNA"/>
</dbReference>
<dbReference type="InterPro" id="IPR011335">
    <property type="entry name" value="Restrct_endonuc-II-like"/>
</dbReference>
<dbReference type="Pfam" id="PF08722">
    <property type="entry name" value="Tn7_TnsA-like_N"/>
    <property type="match status" value="1"/>
</dbReference>
<keyword evidence="3" id="KW-1185">Reference proteome</keyword>
<dbReference type="GO" id="GO:0004519">
    <property type="term" value="F:endonuclease activity"/>
    <property type="evidence" value="ECO:0007669"/>
    <property type="project" value="UniProtKB-KW"/>
</dbReference>
<proteinExistence type="predicted"/>
<evidence type="ECO:0000259" key="1">
    <source>
        <dbReference type="Pfam" id="PF08722"/>
    </source>
</evidence>
<dbReference type="RefSeq" id="WP_230560926.1">
    <property type="nucleotide sequence ID" value="NZ_JAJITC010000004.1"/>
</dbReference>
<dbReference type="CDD" id="cd22362">
    <property type="entry name" value="TnsA_endonuclease-like"/>
    <property type="match status" value="1"/>
</dbReference>
<keyword evidence="2" id="KW-0540">Nuclease</keyword>
<accession>A0ABS8KBD9</accession>
<dbReference type="InterPro" id="IPR014833">
    <property type="entry name" value="TnsA_N"/>
</dbReference>
<gene>
    <name evidence="2" type="ORF">LJ655_09145</name>
</gene>
<keyword evidence="2" id="KW-0378">Hydrolase</keyword>
<protein>
    <submittedName>
        <fullName evidence="2">TnsA endonuclease N-terminal domain-containing protein</fullName>
    </submittedName>
</protein>
<dbReference type="Proteomes" id="UP001430614">
    <property type="component" value="Unassembled WGS sequence"/>
</dbReference>
<evidence type="ECO:0000313" key="3">
    <source>
        <dbReference type="Proteomes" id="UP001430614"/>
    </source>
</evidence>
<dbReference type="InterPro" id="IPR011856">
    <property type="entry name" value="tRNA_endonuc-like_dom_sf"/>
</dbReference>
<keyword evidence="2" id="KW-0255">Endonuclease</keyword>